<dbReference type="Pfam" id="PF06884">
    <property type="entry name" value="DUF1264"/>
    <property type="match status" value="1"/>
</dbReference>
<evidence type="ECO:0000313" key="2">
    <source>
        <dbReference type="EMBL" id="TVY29378.1"/>
    </source>
</evidence>
<dbReference type="EMBL" id="QGMH01000018">
    <property type="protein sequence ID" value="TVY29378.1"/>
    <property type="molecule type" value="Genomic_DNA"/>
</dbReference>
<dbReference type="InterPro" id="IPR010686">
    <property type="entry name" value="OBAP-like"/>
</dbReference>
<dbReference type="OrthoDB" id="1901244at2759"/>
<protein>
    <submittedName>
        <fullName evidence="2">Oil body-associated protein 1A</fullName>
    </submittedName>
</protein>
<accession>A0A8H8U2V1</accession>
<dbReference type="GeneID" id="41982020"/>
<name>A0A8H8U2V1_9HELO</name>
<dbReference type="AlphaFoldDB" id="A0A8H8U2V1"/>
<organism evidence="2 3">
    <name type="scientific">Lachnellula hyalina</name>
    <dbReference type="NCBI Taxonomy" id="1316788"/>
    <lineage>
        <taxon>Eukaryota</taxon>
        <taxon>Fungi</taxon>
        <taxon>Dikarya</taxon>
        <taxon>Ascomycota</taxon>
        <taxon>Pezizomycotina</taxon>
        <taxon>Leotiomycetes</taxon>
        <taxon>Helotiales</taxon>
        <taxon>Lachnaceae</taxon>
        <taxon>Lachnellula</taxon>
    </lineage>
</organism>
<dbReference type="RefSeq" id="XP_031008165.1">
    <property type="nucleotide sequence ID" value="XM_031146801.1"/>
</dbReference>
<proteinExistence type="inferred from homology"/>
<comment type="similarity">
    <text evidence="1">Belongs to the OBAP family.</text>
</comment>
<evidence type="ECO:0000256" key="1">
    <source>
        <dbReference type="ARBA" id="ARBA00009740"/>
    </source>
</evidence>
<evidence type="ECO:0000313" key="3">
    <source>
        <dbReference type="Proteomes" id="UP000431533"/>
    </source>
</evidence>
<reference evidence="2 3" key="1">
    <citation type="submission" date="2018-05" db="EMBL/GenBank/DDBJ databases">
        <title>Genome sequencing and assembly of the regulated plant pathogen Lachnellula willkommii and related sister species for the development of diagnostic species identification markers.</title>
        <authorList>
            <person name="Giroux E."/>
            <person name="Bilodeau G."/>
        </authorList>
    </citation>
    <scope>NUCLEOTIDE SEQUENCE [LARGE SCALE GENOMIC DNA]</scope>
    <source>
        <strain evidence="2 3">CBS 185.66</strain>
    </source>
</reference>
<comment type="caution">
    <text evidence="2">The sequence shown here is derived from an EMBL/GenBank/DDBJ whole genome shotgun (WGS) entry which is preliminary data.</text>
</comment>
<dbReference type="PANTHER" id="PTHR31360:SF0">
    <property type="entry name" value="OIL BODY-ASSOCIATED PROTEIN 1B"/>
    <property type="match status" value="1"/>
</dbReference>
<keyword evidence="3" id="KW-1185">Reference proteome</keyword>
<dbReference type="Proteomes" id="UP000431533">
    <property type="component" value="Unassembled WGS sequence"/>
</dbReference>
<sequence length="219" mass="24953">MASQNTNGTEGPPVTTKDTVLETGASATQSFEPIKAICAHLNAFHVYASNPTRSVEANHYCTHLSADVRQCLIYDAPTNPARLIGVEYMITPRLYETLDQEERKLWHSHDFEVRSGMLIMPNPNLPNAVWEIPETEEMKEVIGLYGKTYHFWQVDRGDTLPLGKPELMMSFTKDEQVPWDKVKDRDERYGVDTSQKREKRKVIEGVKIHGDADSCWEGK</sequence>
<gene>
    <name evidence="2" type="primary">OBAP1A</name>
    <name evidence="2" type="ORF">LHYA1_G001822</name>
</gene>
<dbReference type="PANTHER" id="PTHR31360">
    <property type="match status" value="1"/>
</dbReference>